<name>A0A426Z084_ENSVE</name>
<dbReference type="AlphaFoldDB" id="A0A426Z084"/>
<reference evidence="1 2" key="1">
    <citation type="journal article" date="2014" name="Agronomy (Basel)">
        <title>A Draft Genome Sequence for Ensete ventricosum, the Drought-Tolerant Tree Against Hunger.</title>
        <authorList>
            <person name="Harrison J."/>
            <person name="Moore K.A."/>
            <person name="Paszkiewicz K."/>
            <person name="Jones T."/>
            <person name="Grant M."/>
            <person name="Ambacheew D."/>
            <person name="Muzemil S."/>
            <person name="Studholme D.J."/>
        </authorList>
    </citation>
    <scope>NUCLEOTIDE SEQUENCE [LARGE SCALE GENOMIC DNA]</scope>
</reference>
<organism evidence="1 2">
    <name type="scientific">Ensete ventricosum</name>
    <name type="common">Abyssinian banana</name>
    <name type="synonym">Musa ensete</name>
    <dbReference type="NCBI Taxonomy" id="4639"/>
    <lineage>
        <taxon>Eukaryota</taxon>
        <taxon>Viridiplantae</taxon>
        <taxon>Streptophyta</taxon>
        <taxon>Embryophyta</taxon>
        <taxon>Tracheophyta</taxon>
        <taxon>Spermatophyta</taxon>
        <taxon>Magnoliopsida</taxon>
        <taxon>Liliopsida</taxon>
        <taxon>Zingiberales</taxon>
        <taxon>Musaceae</taxon>
        <taxon>Ensete</taxon>
    </lineage>
</organism>
<sequence length="119" mass="12201">MGGLCPYGLTAGSRPLRPGHGGVLPLRPCCGQAAPCRLAIGGHPLRAPRCMKSCLQVPIAPAGWPQPIAPCARGHGHSQSPLCWGALAIAGCPLIGGQDVVGRPSSSSLRLLRKRSKNA</sequence>
<accession>A0A426Z084</accession>
<proteinExistence type="predicted"/>
<dbReference type="EMBL" id="AMZH03009180">
    <property type="protein sequence ID" value="RRT57397.1"/>
    <property type="molecule type" value="Genomic_DNA"/>
</dbReference>
<gene>
    <name evidence="1" type="ORF">B296_00040020</name>
</gene>
<dbReference type="Proteomes" id="UP000287651">
    <property type="component" value="Unassembled WGS sequence"/>
</dbReference>
<evidence type="ECO:0000313" key="2">
    <source>
        <dbReference type="Proteomes" id="UP000287651"/>
    </source>
</evidence>
<protein>
    <submittedName>
        <fullName evidence="1">Uncharacterized protein</fullName>
    </submittedName>
</protein>
<evidence type="ECO:0000313" key="1">
    <source>
        <dbReference type="EMBL" id="RRT57397.1"/>
    </source>
</evidence>
<comment type="caution">
    <text evidence="1">The sequence shown here is derived from an EMBL/GenBank/DDBJ whole genome shotgun (WGS) entry which is preliminary data.</text>
</comment>